<dbReference type="GO" id="GO:0003677">
    <property type="term" value="F:DNA binding"/>
    <property type="evidence" value="ECO:0007669"/>
    <property type="project" value="UniProtKB-KW"/>
</dbReference>
<dbReference type="Pfam" id="PF00392">
    <property type="entry name" value="GntR"/>
    <property type="match status" value="1"/>
</dbReference>
<evidence type="ECO:0000259" key="4">
    <source>
        <dbReference type="PROSITE" id="PS50949"/>
    </source>
</evidence>
<dbReference type="Pfam" id="PF07702">
    <property type="entry name" value="UTRA"/>
    <property type="match status" value="1"/>
</dbReference>
<accession>A0A0P6XGC3</accession>
<gene>
    <name evidence="5" type="ORF">ADN00_05760</name>
</gene>
<proteinExistence type="predicted"/>
<dbReference type="Gene3D" id="3.40.1410.10">
    <property type="entry name" value="Chorismate lyase-like"/>
    <property type="match status" value="1"/>
</dbReference>
<dbReference type="SUPFAM" id="SSF64288">
    <property type="entry name" value="Chorismate lyase-like"/>
    <property type="match status" value="1"/>
</dbReference>
<dbReference type="PROSITE" id="PS50949">
    <property type="entry name" value="HTH_GNTR"/>
    <property type="match status" value="1"/>
</dbReference>
<dbReference type="FunFam" id="1.10.10.10:FF:000079">
    <property type="entry name" value="GntR family transcriptional regulator"/>
    <property type="match status" value="1"/>
</dbReference>
<dbReference type="CDD" id="cd07377">
    <property type="entry name" value="WHTH_GntR"/>
    <property type="match status" value="1"/>
</dbReference>
<dbReference type="InterPro" id="IPR028978">
    <property type="entry name" value="Chorismate_lyase_/UTRA_dom_sf"/>
</dbReference>
<dbReference type="InterPro" id="IPR036388">
    <property type="entry name" value="WH-like_DNA-bd_sf"/>
</dbReference>
<dbReference type="SMART" id="SM00866">
    <property type="entry name" value="UTRA"/>
    <property type="match status" value="1"/>
</dbReference>
<dbReference type="Gene3D" id="1.10.10.10">
    <property type="entry name" value="Winged helix-like DNA-binding domain superfamily/Winged helix DNA-binding domain"/>
    <property type="match status" value="1"/>
</dbReference>
<dbReference type="RefSeq" id="WP_075062016.1">
    <property type="nucleotide sequence ID" value="NZ_LGCL01000016.1"/>
</dbReference>
<evidence type="ECO:0000256" key="2">
    <source>
        <dbReference type="ARBA" id="ARBA00023125"/>
    </source>
</evidence>
<dbReference type="SMART" id="SM00345">
    <property type="entry name" value="HTH_GNTR"/>
    <property type="match status" value="1"/>
</dbReference>
<keyword evidence="1" id="KW-0805">Transcription regulation</keyword>
<evidence type="ECO:0000313" key="5">
    <source>
        <dbReference type="EMBL" id="KPL78745.1"/>
    </source>
</evidence>
<keyword evidence="3" id="KW-0804">Transcription</keyword>
<name>A0A0P6XGC3_9CHLR</name>
<dbReference type="EMBL" id="LGCL01000016">
    <property type="protein sequence ID" value="KPL78745.1"/>
    <property type="molecule type" value="Genomic_DNA"/>
</dbReference>
<keyword evidence="6" id="KW-1185">Reference proteome</keyword>
<dbReference type="PANTHER" id="PTHR44846">
    <property type="entry name" value="MANNOSYL-D-GLYCERATE TRANSPORT/METABOLISM SYSTEM REPRESSOR MNGR-RELATED"/>
    <property type="match status" value="1"/>
</dbReference>
<dbReference type="InterPro" id="IPR036390">
    <property type="entry name" value="WH_DNA-bd_sf"/>
</dbReference>
<dbReference type="GO" id="GO:0003700">
    <property type="term" value="F:DNA-binding transcription factor activity"/>
    <property type="evidence" value="ECO:0007669"/>
    <property type="project" value="InterPro"/>
</dbReference>
<dbReference type="InterPro" id="IPR011663">
    <property type="entry name" value="UTRA"/>
</dbReference>
<dbReference type="GO" id="GO:0045892">
    <property type="term" value="P:negative regulation of DNA-templated transcription"/>
    <property type="evidence" value="ECO:0007669"/>
    <property type="project" value="TreeGrafter"/>
</dbReference>
<keyword evidence="2" id="KW-0238">DNA-binding</keyword>
<dbReference type="Proteomes" id="UP000050417">
    <property type="component" value="Unassembled WGS sequence"/>
</dbReference>
<comment type="caution">
    <text evidence="5">The sequence shown here is derived from an EMBL/GenBank/DDBJ whole genome shotgun (WGS) entry which is preliminary data.</text>
</comment>
<dbReference type="PATRIC" id="fig|1134406.4.peg.1628"/>
<dbReference type="PANTHER" id="PTHR44846:SF1">
    <property type="entry name" value="MANNOSYL-D-GLYCERATE TRANSPORT_METABOLISM SYSTEM REPRESSOR MNGR-RELATED"/>
    <property type="match status" value="1"/>
</dbReference>
<dbReference type="SUPFAM" id="SSF46785">
    <property type="entry name" value="Winged helix' DNA-binding domain"/>
    <property type="match status" value="1"/>
</dbReference>
<evidence type="ECO:0000256" key="1">
    <source>
        <dbReference type="ARBA" id="ARBA00023015"/>
    </source>
</evidence>
<dbReference type="InterPro" id="IPR050679">
    <property type="entry name" value="Bact_HTH_transcr_reg"/>
</dbReference>
<protein>
    <recommendedName>
        <fullName evidence="4">HTH gntR-type domain-containing protein</fullName>
    </recommendedName>
</protein>
<dbReference type="PRINTS" id="PR00035">
    <property type="entry name" value="HTHGNTR"/>
</dbReference>
<dbReference type="InterPro" id="IPR000524">
    <property type="entry name" value="Tscrpt_reg_HTH_GntR"/>
</dbReference>
<feature type="domain" description="HTH gntR-type" evidence="4">
    <location>
        <begin position="12"/>
        <end position="80"/>
    </location>
</feature>
<organism evidence="5 6">
    <name type="scientific">Ornatilinea apprima</name>
    <dbReference type="NCBI Taxonomy" id="1134406"/>
    <lineage>
        <taxon>Bacteria</taxon>
        <taxon>Bacillati</taxon>
        <taxon>Chloroflexota</taxon>
        <taxon>Anaerolineae</taxon>
        <taxon>Anaerolineales</taxon>
        <taxon>Anaerolineaceae</taxon>
        <taxon>Ornatilinea</taxon>
    </lineage>
</organism>
<reference evidence="5 6" key="1">
    <citation type="submission" date="2015-07" db="EMBL/GenBank/DDBJ databases">
        <title>Genome sequence of Ornatilinea apprima DSM 23815.</title>
        <authorList>
            <person name="Hemp J."/>
            <person name="Ward L.M."/>
            <person name="Pace L.A."/>
            <person name="Fischer W.W."/>
        </authorList>
    </citation>
    <scope>NUCLEOTIDE SEQUENCE [LARGE SCALE GENOMIC DNA]</scope>
    <source>
        <strain evidence="5 6">P3M-1</strain>
    </source>
</reference>
<dbReference type="OrthoDB" id="146373at2"/>
<evidence type="ECO:0000256" key="3">
    <source>
        <dbReference type="ARBA" id="ARBA00023163"/>
    </source>
</evidence>
<evidence type="ECO:0000313" key="6">
    <source>
        <dbReference type="Proteomes" id="UP000050417"/>
    </source>
</evidence>
<dbReference type="STRING" id="1134406.ADN00_05760"/>
<sequence>MELNTLDKGSHTPLYLQLARQLIRQIQSGVLKPGDKIPSERELSESLNVSRITSRQAIESLLKSGLIYREQGRGTFVAESKMHGIQGFSSFTEDIRSRGYQPGSKVIKQELVPVDEKCRQKLKMGPDELVLHLVRLRLADGEPIAIQYTHLPSRICPGLENEDLENRSLFSVLRDRYFIHPAWTEAEVRASNPTPEEADLLGIGLDEPVLVVDGVTFTESFDMVEVVRTVYNGKSISLYMGRQRLGLLV</sequence>
<dbReference type="AlphaFoldDB" id="A0A0P6XGC3"/>